<organism evidence="1">
    <name type="scientific">Chlamydomonas euryale</name>
    <dbReference type="NCBI Taxonomy" id="1486919"/>
    <lineage>
        <taxon>Eukaryota</taxon>
        <taxon>Viridiplantae</taxon>
        <taxon>Chlorophyta</taxon>
        <taxon>core chlorophytes</taxon>
        <taxon>Chlorophyceae</taxon>
        <taxon>CS clade</taxon>
        <taxon>Chlamydomonadales</taxon>
        <taxon>Chlamydomonadaceae</taxon>
        <taxon>Chlamydomonas</taxon>
    </lineage>
</organism>
<sequence length="153" mass="16333">MQHGAVPCSMAPSLAAWRRSLQHAPWSKELVGRSFIAKPSRCSHPLSAWRRTAPAAAAAAVTFLPLKGPGPADENILGAPPRHKHRRRLTGLACVTGAPPMSDRCLLTCNKSRRRSAAPWQAAAAGAAAAIAVVLPIERLERQAEALWDVRGV</sequence>
<gene>
    <name evidence="1" type="ORF">CEUR00632_LOCUS20363</name>
</gene>
<evidence type="ECO:0000313" key="1">
    <source>
        <dbReference type="EMBL" id="CAD8309779.1"/>
    </source>
</evidence>
<accession>A0A7R9VZC9</accession>
<proteinExistence type="predicted"/>
<protein>
    <submittedName>
        <fullName evidence="1">Uncharacterized protein</fullName>
    </submittedName>
</protein>
<dbReference type="AlphaFoldDB" id="A0A7R9VZC9"/>
<reference evidence="1" key="1">
    <citation type="submission" date="2021-01" db="EMBL/GenBank/DDBJ databases">
        <authorList>
            <person name="Corre E."/>
            <person name="Pelletier E."/>
            <person name="Niang G."/>
            <person name="Scheremetjew M."/>
            <person name="Finn R."/>
            <person name="Kale V."/>
            <person name="Holt S."/>
            <person name="Cochrane G."/>
            <person name="Meng A."/>
            <person name="Brown T."/>
            <person name="Cohen L."/>
        </authorList>
    </citation>
    <scope>NUCLEOTIDE SEQUENCE</scope>
    <source>
        <strain evidence="1">CCMP219</strain>
    </source>
</reference>
<name>A0A7R9VZC9_9CHLO</name>
<dbReference type="EMBL" id="HBEC01043716">
    <property type="protein sequence ID" value="CAD8309779.1"/>
    <property type="molecule type" value="Transcribed_RNA"/>
</dbReference>